<evidence type="ECO:0000313" key="9">
    <source>
        <dbReference type="Proteomes" id="UP000095281"/>
    </source>
</evidence>
<keyword evidence="5" id="KW-0175">Coiled coil</keyword>
<keyword evidence="1 4" id="KW-0479">Metal-binding</keyword>
<dbReference type="PANTHER" id="PTHR12930:SF0">
    <property type="entry name" value="RING FINGER PROTEIN 113B"/>
    <property type="match status" value="1"/>
</dbReference>
<dbReference type="GO" id="GO:0005684">
    <property type="term" value="C:U2-type spliceosomal complex"/>
    <property type="evidence" value="ECO:0007669"/>
    <property type="project" value="TreeGrafter"/>
</dbReference>
<dbReference type="Gene3D" id="4.10.1000.10">
    <property type="entry name" value="Zinc finger, CCCH-type"/>
    <property type="match status" value="1"/>
</dbReference>
<dbReference type="Pfam" id="PF00642">
    <property type="entry name" value="zf-CCCH"/>
    <property type="match status" value="1"/>
</dbReference>
<dbReference type="AlphaFoldDB" id="A0A1I8BCM3"/>
<dbReference type="PROSITE" id="PS50089">
    <property type="entry name" value="ZF_RING_2"/>
    <property type="match status" value="1"/>
</dbReference>
<protein>
    <submittedName>
        <fullName evidence="10">RING finger protein 113A</fullName>
    </submittedName>
</protein>
<dbReference type="CDD" id="cd16539">
    <property type="entry name" value="RING-HC_RNF113A_B"/>
    <property type="match status" value="1"/>
</dbReference>
<evidence type="ECO:0000256" key="6">
    <source>
        <dbReference type="SAM" id="MobiDB-lite"/>
    </source>
</evidence>
<keyword evidence="9" id="KW-1185">Reference proteome</keyword>
<evidence type="ECO:0000256" key="4">
    <source>
        <dbReference type="PROSITE-ProRule" id="PRU00723"/>
    </source>
</evidence>
<dbReference type="WBParaSite" id="MhA1_Contig1864.frz3.gene3">
    <property type="protein sequence ID" value="MhA1_Contig1864.frz3.gene3"/>
    <property type="gene ID" value="MhA1_Contig1864.frz3.gene3"/>
</dbReference>
<dbReference type="SMART" id="SM00356">
    <property type="entry name" value="ZnF_C3H1"/>
    <property type="match status" value="1"/>
</dbReference>
<name>A0A1I8BCM3_MELHA</name>
<dbReference type="InterPro" id="IPR013083">
    <property type="entry name" value="Znf_RING/FYVE/PHD"/>
</dbReference>
<dbReference type="PROSITE" id="PS00518">
    <property type="entry name" value="ZF_RING_1"/>
    <property type="match status" value="1"/>
</dbReference>
<dbReference type="PANTHER" id="PTHR12930">
    <property type="entry name" value="ZINC FINGER PROTEIN 183"/>
    <property type="match status" value="1"/>
</dbReference>
<proteinExistence type="predicted"/>
<reference evidence="10" key="1">
    <citation type="submission" date="2016-11" db="UniProtKB">
        <authorList>
            <consortium name="WormBaseParasite"/>
        </authorList>
    </citation>
    <scope>IDENTIFICATION</scope>
</reference>
<feature type="compositionally biased region" description="Acidic residues" evidence="6">
    <location>
        <begin position="396"/>
        <end position="406"/>
    </location>
</feature>
<keyword evidence="2 4" id="KW-0863">Zinc-finger</keyword>
<feature type="region of interest" description="Disordered" evidence="6">
    <location>
        <begin position="372"/>
        <end position="406"/>
    </location>
</feature>
<feature type="domain" description="C3H1-type" evidence="8">
    <location>
        <begin position="241"/>
        <end position="269"/>
    </location>
</feature>
<dbReference type="InterPro" id="IPR000571">
    <property type="entry name" value="Znf_CCCH"/>
</dbReference>
<evidence type="ECO:0000256" key="1">
    <source>
        <dbReference type="ARBA" id="ARBA00022723"/>
    </source>
</evidence>
<organism evidence="9 10">
    <name type="scientific">Meloidogyne hapla</name>
    <name type="common">Root-knot nematode worm</name>
    <dbReference type="NCBI Taxonomy" id="6305"/>
    <lineage>
        <taxon>Eukaryota</taxon>
        <taxon>Metazoa</taxon>
        <taxon>Ecdysozoa</taxon>
        <taxon>Nematoda</taxon>
        <taxon>Chromadorea</taxon>
        <taxon>Rhabditida</taxon>
        <taxon>Tylenchina</taxon>
        <taxon>Tylenchomorpha</taxon>
        <taxon>Tylenchoidea</taxon>
        <taxon>Meloidogynidae</taxon>
        <taxon>Meloidogyninae</taxon>
        <taxon>Meloidogyne</taxon>
    </lineage>
</organism>
<evidence type="ECO:0000256" key="3">
    <source>
        <dbReference type="ARBA" id="ARBA00022833"/>
    </source>
</evidence>
<dbReference type="PROSITE" id="PS50103">
    <property type="entry name" value="ZF_C3H1"/>
    <property type="match status" value="1"/>
</dbReference>
<dbReference type="InterPro" id="IPR018957">
    <property type="entry name" value="Znf_C3HC4_RING-type"/>
</dbReference>
<feature type="coiled-coil region" evidence="5">
    <location>
        <begin position="152"/>
        <end position="179"/>
    </location>
</feature>
<evidence type="ECO:0000259" key="8">
    <source>
        <dbReference type="PROSITE" id="PS50103"/>
    </source>
</evidence>
<feature type="zinc finger region" description="C3H1-type" evidence="4">
    <location>
        <begin position="241"/>
        <end position="269"/>
    </location>
</feature>
<feature type="compositionally biased region" description="Basic and acidic residues" evidence="6">
    <location>
        <begin position="32"/>
        <end position="45"/>
    </location>
</feature>
<feature type="compositionally biased region" description="Polar residues" evidence="6">
    <location>
        <begin position="1"/>
        <end position="13"/>
    </location>
</feature>
<evidence type="ECO:0000256" key="2">
    <source>
        <dbReference type="ARBA" id="ARBA00022771"/>
    </source>
</evidence>
<dbReference type="SUPFAM" id="SSF57850">
    <property type="entry name" value="RING/U-box"/>
    <property type="match status" value="1"/>
</dbReference>
<dbReference type="InterPro" id="IPR036855">
    <property type="entry name" value="Znf_CCCH_sf"/>
</dbReference>
<evidence type="ECO:0000313" key="10">
    <source>
        <dbReference type="WBParaSite" id="MhA1_Contig1864.frz3.gene3"/>
    </source>
</evidence>
<sequence>MSTESNPSISGSSARVPFFRRQKPQSSSIRQRQTEKEENLNKNDENNSNEESYSSGSGESTGAEKIRLKLIEKRKIRNNRLQTSIKKCRTKERNNESSEDDTNEDLVKFDHDVKFSSSGVNRTGPNDMGATARTELDTDYTMDAQSQFERVQQILKKKRLEMEKNLAIEEEERKKYGERAKKASKLKEAGTSKEQPKVYQGLALYGAKEKEDTVKGNASSGLNRMGPIRATQYMRASVRWDYAPDICKDYKETGYCTFGDSCKFMHDRTDYKHGWEIERDWEEGKLKESKEDEFLVSSEAESDTEQDKLPHSCYICRENFKQPVVTKCKHYFCEVCALQHYQKSKKCALCGEKTDGVFNVARDILAKIKTRNEAKQKEEEDIDSSPEQMEVKTLEFAEEECDETNN</sequence>
<dbReference type="Proteomes" id="UP000095281">
    <property type="component" value="Unplaced"/>
</dbReference>
<keyword evidence="3 4" id="KW-0862">Zinc</keyword>
<accession>A0A1I8BCM3</accession>
<dbReference type="FunFam" id="3.30.40.10:FF:000045">
    <property type="entry name" value="RING finger protein 113A"/>
    <property type="match status" value="1"/>
</dbReference>
<dbReference type="Pfam" id="PF00097">
    <property type="entry name" value="zf-C3HC4"/>
    <property type="match status" value="1"/>
</dbReference>
<dbReference type="InterPro" id="IPR039971">
    <property type="entry name" value="CWC24-like"/>
</dbReference>
<evidence type="ECO:0000256" key="5">
    <source>
        <dbReference type="SAM" id="Coils"/>
    </source>
</evidence>
<dbReference type="SUPFAM" id="SSF90229">
    <property type="entry name" value="CCCH zinc finger"/>
    <property type="match status" value="1"/>
</dbReference>
<dbReference type="GO" id="GO:0008270">
    <property type="term" value="F:zinc ion binding"/>
    <property type="evidence" value="ECO:0007669"/>
    <property type="project" value="UniProtKB-KW"/>
</dbReference>
<dbReference type="InterPro" id="IPR001841">
    <property type="entry name" value="Znf_RING"/>
</dbReference>
<evidence type="ECO:0000259" key="7">
    <source>
        <dbReference type="PROSITE" id="PS50089"/>
    </source>
</evidence>
<feature type="region of interest" description="Disordered" evidence="6">
    <location>
        <begin position="1"/>
        <end position="66"/>
    </location>
</feature>
<dbReference type="SMART" id="SM00184">
    <property type="entry name" value="RING"/>
    <property type="match status" value="1"/>
</dbReference>
<feature type="compositionally biased region" description="Low complexity" evidence="6">
    <location>
        <begin position="49"/>
        <end position="61"/>
    </location>
</feature>
<dbReference type="GO" id="GO:0034247">
    <property type="term" value="P:snoRNA splicing"/>
    <property type="evidence" value="ECO:0007669"/>
    <property type="project" value="TreeGrafter"/>
</dbReference>
<feature type="region of interest" description="Disordered" evidence="6">
    <location>
        <begin position="79"/>
        <end position="105"/>
    </location>
</feature>
<dbReference type="Gene3D" id="3.30.40.10">
    <property type="entry name" value="Zinc/RING finger domain, C3HC4 (zinc finger)"/>
    <property type="match status" value="1"/>
</dbReference>
<feature type="domain" description="RING-type" evidence="7">
    <location>
        <begin position="313"/>
        <end position="350"/>
    </location>
</feature>
<dbReference type="InterPro" id="IPR017907">
    <property type="entry name" value="Znf_RING_CS"/>
</dbReference>